<dbReference type="CDD" id="cd07379">
    <property type="entry name" value="MPP_239FB"/>
    <property type="match status" value="1"/>
</dbReference>
<dbReference type="SUPFAM" id="SSF56300">
    <property type="entry name" value="Metallo-dependent phosphatases"/>
    <property type="match status" value="1"/>
</dbReference>
<feature type="domain" description="Calcineurin-like phosphoesterase" evidence="2">
    <location>
        <begin position="334"/>
        <end position="546"/>
    </location>
</feature>
<dbReference type="Pfam" id="PF00149">
    <property type="entry name" value="Metallophos"/>
    <property type="match status" value="1"/>
</dbReference>
<dbReference type="EMBL" id="JASPKY010000502">
    <property type="protein sequence ID" value="KAK9694764.1"/>
    <property type="molecule type" value="Genomic_DNA"/>
</dbReference>
<evidence type="ECO:0000259" key="2">
    <source>
        <dbReference type="Pfam" id="PF00149"/>
    </source>
</evidence>
<comment type="similarity">
    <text evidence="1">Belongs to the UPF0046 family.</text>
</comment>
<protein>
    <submittedName>
        <fullName evidence="3">Calcineurin-like phosphoesterase</fullName>
    </submittedName>
</protein>
<reference evidence="3 4" key="1">
    <citation type="journal article" date="2024" name="BMC Genomics">
        <title>De novo assembly and annotation of Popillia japonica's genome with initial clues to its potential as an invasive pest.</title>
        <authorList>
            <person name="Cucini C."/>
            <person name="Boschi S."/>
            <person name="Funari R."/>
            <person name="Cardaioli E."/>
            <person name="Iannotti N."/>
            <person name="Marturano G."/>
            <person name="Paoli F."/>
            <person name="Bruttini M."/>
            <person name="Carapelli A."/>
            <person name="Frati F."/>
            <person name="Nardi F."/>
        </authorList>
    </citation>
    <scope>NUCLEOTIDE SEQUENCE [LARGE SCALE GENOMIC DNA]</scope>
    <source>
        <strain evidence="3">DMR45628</strain>
    </source>
</reference>
<dbReference type="InterPro" id="IPR051693">
    <property type="entry name" value="UPF0046_metallophosphoest"/>
</dbReference>
<proteinExistence type="inferred from homology"/>
<name>A0AAW1IXS3_POPJA</name>
<keyword evidence="4" id="KW-1185">Reference proteome</keyword>
<gene>
    <name evidence="3" type="ORF">QE152_g33303</name>
</gene>
<dbReference type="GO" id="GO:0016787">
    <property type="term" value="F:hydrolase activity"/>
    <property type="evidence" value="ECO:0007669"/>
    <property type="project" value="InterPro"/>
</dbReference>
<evidence type="ECO:0000256" key="1">
    <source>
        <dbReference type="ARBA" id="ARBA00007993"/>
    </source>
</evidence>
<evidence type="ECO:0000313" key="4">
    <source>
        <dbReference type="Proteomes" id="UP001458880"/>
    </source>
</evidence>
<organism evidence="3 4">
    <name type="scientific">Popillia japonica</name>
    <name type="common">Japanese beetle</name>
    <dbReference type="NCBI Taxonomy" id="7064"/>
    <lineage>
        <taxon>Eukaryota</taxon>
        <taxon>Metazoa</taxon>
        <taxon>Ecdysozoa</taxon>
        <taxon>Arthropoda</taxon>
        <taxon>Hexapoda</taxon>
        <taxon>Insecta</taxon>
        <taxon>Pterygota</taxon>
        <taxon>Neoptera</taxon>
        <taxon>Endopterygota</taxon>
        <taxon>Coleoptera</taxon>
        <taxon>Polyphaga</taxon>
        <taxon>Scarabaeiformia</taxon>
        <taxon>Scarabaeidae</taxon>
        <taxon>Rutelinae</taxon>
        <taxon>Popillia</taxon>
    </lineage>
</organism>
<dbReference type="Gene3D" id="3.60.21.10">
    <property type="match status" value="1"/>
</dbReference>
<dbReference type="PANTHER" id="PTHR12905:SF0">
    <property type="entry name" value="CALCINEURIN-LIKE PHOSPHOESTERASE DOMAIN-CONTAINING PROTEIN"/>
    <property type="match status" value="1"/>
</dbReference>
<dbReference type="AlphaFoldDB" id="A0AAW1IXS3"/>
<comment type="caution">
    <text evidence="3">The sequence shown here is derived from an EMBL/GenBank/DDBJ whole genome shotgun (WGS) entry which is preliminary data.</text>
</comment>
<dbReference type="InterPro" id="IPR029052">
    <property type="entry name" value="Metallo-depent_PP-like"/>
</dbReference>
<sequence length="588" mass="67611">MVFMQDLNRLKKRKQRWDSFLKEVAINAPTNDTEFSVSNLCNEVRAVTSRGRPYRACRQYKASEKKLIHSFVTYETNNSCKVNRMRSYKKKRRKAVKNEINLPKSTNKTSKDKSLKLNRIATNLLQKESNLSVNEEGSSGYCSSVNSRRTSIYSVATIYKSATAEIIESTLNNISLDADRMQSNYPITMEVIRNLALVYSLPLNNFEYVCLYLKQTKFAIDLCAMIKLVHLIEDIKQVKLKNFMFGMQILESLDKMADIKFKELSDKVKRVITNLCRTVSVDVIETYVDFILWMFDYKKNEDPTEAWKEIRKTQKVVKVNVKPPTRPVSENQVRFVCMSDTHSLIHNIKFDIPDGDVLIHAGDFSKCGHIDEVKSFNTWLGTLPHKHKVVICGNHELSFDPKFIYILLQKKFETTSRHTGGLTKCETYGEGEDELKEAVSTLNVKQYLTNCIYLEDESVELYGIKIYGTPWQPEFGNWAFNLNRGTECLQKWNLIPDDTDILITHTPPLGYGDYTCSGVRAGCVDLLRTVQERVKPKYHVFGHIHEGYGVLSDGKIIYINASTCDINYMPKNLPIVFDFNLPEGHTKS</sequence>
<dbReference type="Proteomes" id="UP001458880">
    <property type="component" value="Unassembled WGS sequence"/>
</dbReference>
<accession>A0AAW1IXS3</accession>
<evidence type="ECO:0000313" key="3">
    <source>
        <dbReference type="EMBL" id="KAK9694764.1"/>
    </source>
</evidence>
<dbReference type="PANTHER" id="PTHR12905">
    <property type="entry name" value="METALLOPHOSPHOESTERASE"/>
    <property type="match status" value="1"/>
</dbReference>
<dbReference type="InterPro" id="IPR004843">
    <property type="entry name" value="Calcineurin-like_PHP"/>
</dbReference>